<evidence type="ECO:0000313" key="10">
    <source>
        <dbReference type="Proteomes" id="UP000324585"/>
    </source>
</evidence>
<feature type="domain" description="Chromosome segregation in meiosis protein 3" evidence="8">
    <location>
        <begin position="65"/>
        <end position="140"/>
    </location>
</feature>
<reference evidence="10" key="1">
    <citation type="journal article" date="2019" name="Nat. Commun.">
        <title>Expansion of phycobilisome linker gene families in mesophilic red algae.</title>
        <authorList>
            <person name="Lee J."/>
            <person name="Kim D."/>
            <person name="Bhattacharya D."/>
            <person name="Yoon H.S."/>
        </authorList>
    </citation>
    <scope>NUCLEOTIDE SEQUENCE [LARGE SCALE GENOMIC DNA]</scope>
    <source>
        <strain evidence="10">CCMP 1328</strain>
    </source>
</reference>
<evidence type="ECO:0000256" key="7">
    <source>
        <dbReference type="SAM" id="MobiDB-lite"/>
    </source>
</evidence>
<dbReference type="Proteomes" id="UP000324585">
    <property type="component" value="Unassembled WGS sequence"/>
</dbReference>
<dbReference type="Pfam" id="PF07962">
    <property type="entry name" value="Swi3"/>
    <property type="match status" value="1"/>
</dbReference>
<keyword evidence="3 6" id="KW-0227">DNA damage</keyword>
<keyword evidence="10" id="KW-1185">Reference proteome</keyword>
<evidence type="ECO:0000256" key="3">
    <source>
        <dbReference type="ARBA" id="ARBA00022763"/>
    </source>
</evidence>
<evidence type="ECO:0000313" key="9">
    <source>
        <dbReference type="EMBL" id="KAA8492766.1"/>
    </source>
</evidence>
<feature type="compositionally biased region" description="Polar residues" evidence="7">
    <location>
        <begin position="180"/>
        <end position="189"/>
    </location>
</feature>
<comment type="similarity">
    <text evidence="2 6">Belongs to the CSM3 family.</text>
</comment>
<dbReference type="PANTHER" id="PTHR13220">
    <property type="entry name" value="TIMELESS INTERACTING-RELATED"/>
    <property type="match status" value="1"/>
</dbReference>
<dbReference type="InterPro" id="IPR012923">
    <property type="entry name" value="Csm3"/>
</dbReference>
<proteinExistence type="inferred from homology"/>
<dbReference type="InterPro" id="IPR040038">
    <property type="entry name" value="TIPIN/Csm3/Swi3"/>
</dbReference>
<dbReference type="GO" id="GO:0031298">
    <property type="term" value="C:replication fork protection complex"/>
    <property type="evidence" value="ECO:0007669"/>
    <property type="project" value="TreeGrafter"/>
</dbReference>
<dbReference type="GO" id="GO:0043111">
    <property type="term" value="P:replication fork arrest"/>
    <property type="evidence" value="ECO:0007669"/>
    <property type="project" value="TreeGrafter"/>
</dbReference>
<sequence length="297" mass="32718">MVWSDASGQVGHSTVRTMNRSSATPAKPPTAGRGPRQNDATAEQEEERAKEKEAVKPLRTRQPRVTEELLIQDRGIPKLERTVRARIVGKHAKSTLERLRALFCVYEDWAAELVPAVDATTFMHGAQKVKGSRKLRAFLNARMSIDFRKRRDTRVNDATARMSSVQPPAPLNMASPVVPNQSTQATQADTRAAGNDLDEGKSVGAHFNSTISGKRTVPDPDGMLEDTPMKRIREDHATPVKTLDFPLTADARGDANISAVQAPRAEDDFPNMDELAEAEPQDPSHVDDDDVFNEIYG</sequence>
<dbReference type="GO" id="GO:0000076">
    <property type="term" value="P:DNA replication checkpoint signaling"/>
    <property type="evidence" value="ECO:0007669"/>
    <property type="project" value="UniProtKB-UniRule"/>
</dbReference>
<dbReference type="GO" id="GO:0006974">
    <property type="term" value="P:DNA damage response"/>
    <property type="evidence" value="ECO:0007669"/>
    <property type="project" value="UniProtKB-KW"/>
</dbReference>
<protein>
    <recommendedName>
        <fullName evidence="8">Chromosome segregation in meiosis protein 3 domain-containing protein</fullName>
    </recommendedName>
</protein>
<evidence type="ECO:0000259" key="8">
    <source>
        <dbReference type="Pfam" id="PF07962"/>
    </source>
</evidence>
<feature type="compositionally biased region" description="Polar residues" evidence="7">
    <location>
        <begin position="1"/>
        <end position="24"/>
    </location>
</feature>
<dbReference type="EMBL" id="VRMN01000008">
    <property type="protein sequence ID" value="KAA8492766.1"/>
    <property type="molecule type" value="Genomic_DNA"/>
</dbReference>
<feature type="region of interest" description="Disordered" evidence="7">
    <location>
        <begin position="180"/>
        <end position="223"/>
    </location>
</feature>
<feature type="compositionally biased region" description="Basic and acidic residues" evidence="7">
    <location>
        <begin position="47"/>
        <end position="56"/>
    </location>
</feature>
<feature type="compositionally biased region" description="Acidic residues" evidence="7">
    <location>
        <begin position="287"/>
        <end position="297"/>
    </location>
</feature>
<evidence type="ECO:0000256" key="1">
    <source>
        <dbReference type="ARBA" id="ARBA00004123"/>
    </source>
</evidence>
<dbReference type="AlphaFoldDB" id="A0A5J4YN61"/>
<feature type="compositionally biased region" description="Acidic residues" evidence="7">
    <location>
        <begin position="268"/>
        <end position="280"/>
    </location>
</feature>
<comment type="caution">
    <text evidence="9">The sequence shown here is derived from an EMBL/GenBank/DDBJ whole genome shotgun (WGS) entry which is preliminary data.</text>
</comment>
<gene>
    <name evidence="9" type="ORF">FVE85_9038</name>
</gene>
<evidence type="ECO:0000256" key="5">
    <source>
        <dbReference type="ARBA" id="ARBA00023306"/>
    </source>
</evidence>
<organism evidence="9 10">
    <name type="scientific">Porphyridium purpureum</name>
    <name type="common">Red alga</name>
    <name type="synonym">Porphyridium cruentum</name>
    <dbReference type="NCBI Taxonomy" id="35688"/>
    <lineage>
        <taxon>Eukaryota</taxon>
        <taxon>Rhodophyta</taxon>
        <taxon>Bangiophyceae</taxon>
        <taxon>Porphyridiales</taxon>
        <taxon>Porphyridiaceae</taxon>
        <taxon>Porphyridium</taxon>
    </lineage>
</organism>
<name>A0A5J4YN61_PORPP</name>
<comment type="subcellular location">
    <subcellularLocation>
        <location evidence="1 6">Nucleus</location>
    </subcellularLocation>
</comment>
<keyword evidence="5 6" id="KW-0131">Cell cycle</keyword>
<dbReference type="GO" id="GO:0031297">
    <property type="term" value="P:replication fork processing"/>
    <property type="evidence" value="ECO:0007669"/>
    <property type="project" value="UniProtKB-UniRule"/>
</dbReference>
<comment type="function">
    <text evidence="6">Plays an important role in the control of DNA replication and the maintenance of replication fork stability.</text>
</comment>
<accession>A0A5J4YN61</accession>
<evidence type="ECO:0000256" key="4">
    <source>
        <dbReference type="ARBA" id="ARBA00023242"/>
    </source>
</evidence>
<dbReference type="GO" id="GO:0003677">
    <property type="term" value="F:DNA binding"/>
    <property type="evidence" value="ECO:0007669"/>
    <property type="project" value="TreeGrafter"/>
</dbReference>
<feature type="region of interest" description="Disordered" evidence="7">
    <location>
        <begin position="1"/>
        <end position="59"/>
    </location>
</feature>
<dbReference type="PANTHER" id="PTHR13220:SF11">
    <property type="entry name" value="TIMELESS-INTERACTING PROTEIN"/>
    <property type="match status" value="1"/>
</dbReference>
<evidence type="ECO:0000256" key="6">
    <source>
        <dbReference type="RuleBase" id="RU366049"/>
    </source>
</evidence>
<keyword evidence="4 6" id="KW-0539">Nucleus</keyword>
<feature type="region of interest" description="Disordered" evidence="7">
    <location>
        <begin position="261"/>
        <end position="297"/>
    </location>
</feature>
<evidence type="ECO:0000256" key="2">
    <source>
        <dbReference type="ARBA" id="ARBA00006075"/>
    </source>
</evidence>